<evidence type="ECO:0000313" key="8">
    <source>
        <dbReference type="EMBL" id="PAV27189.1"/>
    </source>
</evidence>
<dbReference type="EMBL" id="NMPM01000008">
    <property type="protein sequence ID" value="PAV27189.1"/>
    <property type="molecule type" value="Genomic_DNA"/>
</dbReference>
<organism evidence="8 9">
    <name type="scientific">Tamilnaduibacter salinus</name>
    <dbReference type="NCBI Taxonomy" id="1484056"/>
    <lineage>
        <taxon>Bacteria</taxon>
        <taxon>Pseudomonadati</taxon>
        <taxon>Pseudomonadota</taxon>
        <taxon>Gammaproteobacteria</taxon>
        <taxon>Pseudomonadales</taxon>
        <taxon>Marinobacteraceae</taxon>
        <taxon>Tamilnaduibacter</taxon>
    </lineage>
</organism>
<evidence type="ECO:0000256" key="4">
    <source>
        <dbReference type="ARBA" id="ARBA00022764"/>
    </source>
</evidence>
<dbReference type="InterPro" id="IPR038484">
    <property type="entry name" value="MucB/RseB_C_sf"/>
</dbReference>
<evidence type="ECO:0000256" key="1">
    <source>
        <dbReference type="ARBA" id="ARBA00004418"/>
    </source>
</evidence>
<dbReference type="Pfam" id="PF17188">
    <property type="entry name" value="MucB_RseB_C"/>
    <property type="match status" value="1"/>
</dbReference>
<evidence type="ECO:0000256" key="2">
    <source>
        <dbReference type="ARBA" id="ARBA00008150"/>
    </source>
</evidence>
<accession>A0A2A2I626</accession>
<dbReference type="Gene3D" id="2.50.20.10">
    <property type="entry name" value="Lipoprotein localisation LolA/LolB/LppX"/>
    <property type="match status" value="1"/>
</dbReference>
<sequence length="338" mass="37704">MTAGAGRMSDWWRVGIGSRWVLALGITLMAGSAGAREAGDWLRQMGQALRETNYQGVLVYSRGDDVSSLRIAHRYRHGEIRERLVLQDGQKAEIRRRNGRVVCDFPVDGRIHLDALLPSVPFRSVDDDHVSRIQRWYQTSLDGQARIAGHESVVLGLTPKDQHRLGYRLWLEKQSGLLVKSQVLSTSGEALERFQFTMLELTDDLPDALFESDRRDDVRRGPPPRNDRLPEPGLKGAWRLGWHPDGFRPARVPHGAPGEVAAFTDGLASFSVFIRQKPAVEMPLGASRVGATTIFMRRLEHDGERHLITVVGEIPPETAMKVARSVTFGEAPDIAGRP</sequence>
<evidence type="ECO:0000256" key="3">
    <source>
        <dbReference type="ARBA" id="ARBA00022729"/>
    </source>
</evidence>
<comment type="similarity">
    <text evidence="2">Belongs to the RseB family.</text>
</comment>
<evidence type="ECO:0000259" key="6">
    <source>
        <dbReference type="Pfam" id="PF03888"/>
    </source>
</evidence>
<gene>
    <name evidence="8" type="ORF">CF392_01680</name>
</gene>
<dbReference type="PANTHER" id="PTHR38782">
    <property type="match status" value="1"/>
</dbReference>
<dbReference type="InterPro" id="IPR033436">
    <property type="entry name" value="MucB/RseB_C"/>
</dbReference>
<dbReference type="AlphaFoldDB" id="A0A2A2I626"/>
<dbReference type="Gene3D" id="3.30.200.100">
    <property type="entry name" value="MucB/RseB, C-terminal domain"/>
    <property type="match status" value="1"/>
</dbReference>
<evidence type="ECO:0000259" key="7">
    <source>
        <dbReference type="Pfam" id="PF17188"/>
    </source>
</evidence>
<dbReference type="InterPro" id="IPR033434">
    <property type="entry name" value="MucB/RseB_N"/>
</dbReference>
<proteinExistence type="inferred from homology"/>
<dbReference type="Proteomes" id="UP000218332">
    <property type="component" value="Unassembled WGS sequence"/>
</dbReference>
<comment type="caution">
    <text evidence="8">The sequence shown here is derived from an EMBL/GenBank/DDBJ whole genome shotgun (WGS) entry which is preliminary data.</text>
</comment>
<dbReference type="GO" id="GO:0045152">
    <property type="term" value="F:antisigma factor binding"/>
    <property type="evidence" value="ECO:0007669"/>
    <property type="project" value="TreeGrafter"/>
</dbReference>
<comment type="subcellular location">
    <subcellularLocation>
        <location evidence="1">Periplasm</location>
    </subcellularLocation>
</comment>
<dbReference type="Pfam" id="PF03888">
    <property type="entry name" value="MucB_RseB"/>
    <property type="match status" value="1"/>
</dbReference>
<keyword evidence="3" id="KW-0732">Signal</keyword>
<dbReference type="PANTHER" id="PTHR38782:SF1">
    <property type="entry name" value="SIGMA-E FACTOR REGULATORY PROTEIN RSEB"/>
    <property type="match status" value="1"/>
</dbReference>
<evidence type="ECO:0000256" key="5">
    <source>
        <dbReference type="SAM" id="MobiDB-lite"/>
    </source>
</evidence>
<dbReference type="GO" id="GO:0032885">
    <property type="term" value="P:regulation of polysaccharide biosynthetic process"/>
    <property type="evidence" value="ECO:0007669"/>
    <property type="project" value="TreeGrafter"/>
</dbReference>
<feature type="domain" description="MucB/RseB N-terminal" evidence="6">
    <location>
        <begin position="38"/>
        <end position="209"/>
    </location>
</feature>
<evidence type="ECO:0000313" key="9">
    <source>
        <dbReference type="Proteomes" id="UP000218332"/>
    </source>
</evidence>
<keyword evidence="9" id="KW-1185">Reference proteome</keyword>
<dbReference type="CDD" id="cd16327">
    <property type="entry name" value="RseB"/>
    <property type="match status" value="1"/>
</dbReference>
<keyword evidence="4" id="KW-0574">Periplasm</keyword>
<name>A0A2A2I626_9GAMM</name>
<dbReference type="GO" id="GO:0030288">
    <property type="term" value="C:outer membrane-bounded periplasmic space"/>
    <property type="evidence" value="ECO:0007669"/>
    <property type="project" value="TreeGrafter"/>
</dbReference>
<dbReference type="InterPro" id="IPR005588">
    <property type="entry name" value="MucB_RseB"/>
</dbReference>
<reference evidence="8 9" key="1">
    <citation type="submission" date="2017-07" db="EMBL/GenBank/DDBJ databases">
        <title>Tamlnaduibacter salinus (Mi-7) genome sequencing.</title>
        <authorList>
            <person name="Verma A."/>
            <person name="Krishnamurthi S."/>
        </authorList>
    </citation>
    <scope>NUCLEOTIDE SEQUENCE [LARGE SCALE GENOMIC DNA]</scope>
    <source>
        <strain evidence="8 9">Mi-7</strain>
    </source>
</reference>
<dbReference type="PIRSF" id="PIRSF005427">
    <property type="entry name" value="RseB"/>
    <property type="match status" value="1"/>
</dbReference>
<feature type="domain" description="MucB/RseB C-terminal" evidence="7">
    <location>
        <begin position="237"/>
        <end position="326"/>
    </location>
</feature>
<protein>
    <submittedName>
        <fullName evidence="8">Transcriptional regulator</fullName>
    </submittedName>
</protein>
<feature type="region of interest" description="Disordered" evidence="5">
    <location>
        <begin position="212"/>
        <end position="234"/>
    </location>
</feature>
<feature type="compositionally biased region" description="Basic and acidic residues" evidence="5">
    <location>
        <begin position="212"/>
        <end position="230"/>
    </location>
</feature>
<dbReference type="OrthoDB" id="7067274at2"/>